<dbReference type="AlphaFoldDB" id="A0AA88CDS5"/>
<accession>A0AA88CDS5</accession>
<protein>
    <submittedName>
        <fullName evidence="5">Type IV pilus biosynthesis protein</fullName>
    </submittedName>
</protein>
<dbReference type="EMBL" id="BMWW01000007">
    <property type="protein sequence ID" value="GGZ01515.1"/>
    <property type="molecule type" value="Genomic_DNA"/>
</dbReference>
<organism evidence="5 6">
    <name type="scientific">Pseudoduganella plicata</name>
    <dbReference type="NCBI Taxonomy" id="321984"/>
    <lineage>
        <taxon>Bacteria</taxon>
        <taxon>Pseudomonadati</taxon>
        <taxon>Pseudomonadota</taxon>
        <taxon>Betaproteobacteria</taxon>
        <taxon>Burkholderiales</taxon>
        <taxon>Oxalobacteraceae</taxon>
        <taxon>Telluria group</taxon>
        <taxon>Pseudoduganella</taxon>
    </lineage>
</organism>
<dbReference type="PROSITE" id="PS00662">
    <property type="entry name" value="T2SP_E"/>
    <property type="match status" value="1"/>
</dbReference>
<dbReference type="GO" id="GO:0005524">
    <property type="term" value="F:ATP binding"/>
    <property type="evidence" value="ECO:0007669"/>
    <property type="project" value="UniProtKB-KW"/>
</dbReference>
<sequence>MTLQLARQAAAVLSPSRASIAGLPAETGGDMTDFGHAQVRSHAGSFEASAEERKLLCLLEDGRLLVADGQHLNPHVLSYQARLQRMGCPFSVVYVRIETIRRLNHSTPGVQLDRHQEHSMMQVTAKDLLSRACQARASDIHIRVRKASTEIHFRVHNDLVPMGGQTREYGERLLATLYGAMTSVSDSSYKPSERQDASIADRDKLPPGLYGVRIATVPTSEGTLMVLRLLYNDAGDNVDLHPLGFSPAHVAVLQQLKEQPIGLNIISGPTGSGKSTTLQRVLSGELLEACGRLHVLTVEDPVEYPIDGAVQTSVTNAGSEEERARLFAAAISNAMRLDPDTIMIGEVRDRASAQNALRAAMTGHQVWTTVHANSAMGIVDRLLDLGLPTSLVADHTVITGLISQRLVKALCPECKVPLTAVPGALAPALLERVRQVIPDLRQVFLTGPGCPHCGGHGTIGRTVIAEMIVPDDQFFRYIRLGEKSAALAYWLQELQGRTIVDHAIDKVAAGLIDPRMAEKVIGHLTLSVGQPTRRLQVVGEVTGGRDAR</sequence>
<proteinExistence type="inferred from homology"/>
<dbReference type="InterPro" id="IPR006141">
    <property type="entry name" value="Intein_N"/>
</dbReference>
<evidence type="ECO:0000259" key="4">
    <source>
        <dbReference type="PROSITE" id="PS00662"/>
    </source>
</evidence>
<reference evidence="5" key="2">
    <citation type="submission" date="2022-12" db="EMBL/GenBank/DDBJ databases">
        <authorList>
            <person name="Sun Q."/>
            <person name="Kim S."/>
        </authorList>
    </citation>
    <scope>NUCLEOTIDE SEQUENCE</scope>
    <source>
        <strain evidence="5">KCTC 12344</strain>
    </source>
</reference>
<feature type="domain" description="Bacterial type II secretion system protein E" evidence="4">
    <location>
        <begin position="335"/>
        <end position="349"/>
    </location>
</feature>
<evidence type="ECO:0000256" key="1">
    <source>
        <dbReference type="ARBA" id="ARBA00006611"/>
    </source>
</evidence>
<dbReference type="PANTHER" id="PTHR30258">
    <property type="entry name" value="TYPE II SECRETION SYSTEM PROTEIN GSPE-RELATED"/>
    <property type="match status" value="1"/>
</dbReference>
<comment type="caution">
    <text evidence="5">The sequence shown here is derived from an EMBL/GenBank/DDBJ whole genome shotgun (WGS) entry which is preliminary data.</text>
</comment>
<dbReference type="Proteomes" id="UP000619512">
    <property type="component" value="Unassembled WGS sequence"/>
</dbReference>
<reference evidence="5" key="1">
    <citation type="journal article" date="2014" name="Int. J. Syst. Evol. Microbiol.">
        <title>Complete genome sequence of Corynebacterium casei LMG S-19264T (=DSM 44701T), isolated from a smear-ripened cheese.</title>
        <authorList>
            <consortium name="US DOE Joint Genome Institute (JGI-PGF)"/>
            <person name="Walter F."/>
            <person name="Albersmeier A."/>
            <person name="Kalinowski J."/>
            <person name="Ruckert C."/>
        </authorList>
    </citation>
    <scope>NUCLEOTIDE SEQUENCE</scope>
    <source>
        <strain evidence="5">KCTC 12344</strain>
    </source>
</reference>
<comment type="similarity">
    <text evidence="1">Belongs to the GSP E family.</text>
</comment>
<dbReference type="GO" id="GO:0016887">
    <property type="term" value="F:ATP hydrolysis activity"/>
    <property type="evidence" value="ECO:0007669"/>
    <property type="project" value="TreeGrafter"/>
</dbReference>
<dbReference type="CDD" id="cd01129">
    <property type="entry name" value="PulE-GspE-like"/>
    <property type="match status" value="1"/>
</dbReference>
<gene>
    <name evidence="5" type="primary">pilQ</name>
    <name evidence="5" type="ORF">GCM10007388_39020</name>
</gene>
<dbReference type="InterPro" id="IPR001482">
    <property type="entry name" value="T2SS/T4SS_dom"/>
</dbReference>
<dbReference type="PROSITE" id="PS50817">
    <property type="entry name" value="INTEIN_N_TER"/>
    <property type="match status" value="1"/>
</dbReference>
<dbReference type="GO" id="GO:0016539">
    <property type="term" value="P:intein-mediated protein splicing"/>
    <property type="evidence" value="ECO:0007669"/>
    <property type="project" value="InterPro"/>
</dbReference>
<dbReference type="InterPro" id="IPR027417">
    <property type="entry name" value="P-loop_NTPase"/>
</dbReference>
<name>A0AA88CDS5_9BURK</name>
<keyword evidence="3" id="KW-0067">ATP-binding</keyword>
<evidence type="ECO:0000313" key="5">
    <source>
        <dbReference type="EMBL" id="GGZ01515.1"/>
    </source>
</evidence>
<dbReference type="SUPFAM" id="SSF52540">
    <property type="entry name" value="P-loop containing nucleoside triphosphate hydrolases"/>
    <property type="match status" value="1"/>
</dbReference>
<evidence type="ECO:0000313" key="6">
    <source>
        <dbReference type="Proteomes" id="UP000619512"/>
    </source>
</evidence>
<dbReference type="Gene3D" id="3.40.50.300">
    <property type="entry name" value="P-loop containing nucleotide triphosphate hydrolases"/>
    <property type="match status" value="1"/>
</dbReference>
<keyword evidence="2" id="KW-0547">Nucleotide-binding</keyword>
<dbReference type="GO" id="GO:0005886">
    <property type="term" value="C:plasma membrane"/>
    <property type="evidence" value="ECO:0007669"/>
    <property type="project" value="TreeGrafter"/>
</dbReference>
<evidence type="ECO:0000256" key="3">
    <source>
        <dbReference type="ARBA" id="ARBA00022840"/>
    </source>
</evidence>
<dbReference type="PANTHER" id="PTHR30258:SF3">
    <property type="entry name" value="SLL1921 PROTEIN"/>
    <property type="match status" value="1"/>
</dbReference>
<dbReference type="Gene3D" id="3.30.450.90">
    <property type="match status" value="1"/>
</dbReference>
<dbReference type="Pfam" id="PF00437">
    <property type="entry name" value="T2SSE"/>
    <property type="match status" value="1"/>
</dbReference>
<evidence type="ECO:0000256" key="2">
    <source>
        <dbReference type="ARBA" id="ARBA00022741"/>
    </source>
</evidence>